<evidence type="ECO:0000313" key="2">
    <source>
        <dbReference type="Proteomes" id="UP001293254"/>
    </source>
</evidence>
<organism evidence="1 2">
    <name type="scientific">Sesamum alatum</name>
    <dbReference type="NCBI Taxonomy" id="300844"/>
    <lineage>
        <taxon>Eukaryota</taxon>
        <taxon>Viridiplantae</taxon>
        <taxon>Streptophyta</taxon>
        <taxon>Embryophyta</taxon>
        <taxon>Tracheophyta</taxon>
        <taxon>Spermatophyta</taxon>
        <taxon>Magnoliopsida</taxon>
        <taxon>eudicotyledons</taxon>
        <taxon>Gunneridae</taxon>
        <taxon>Pentapetalae</taxon>
        <taxon>asterids</taxon>
        <taxon>lamiids</taxon>
        <taxon>Lamiales</taxon>
        <taxon>Pedaliaceae</taxon>
        <taxon>Sesamum</taxon>
    </lineage>
</organism>
<keyword evidence="2" id="KW-1185">Reference proteome</keyword>
<dbReference type="PANTHER" id="PTHR37610:SF40">
    <property type="entry name" value="OS01G0909600 PROTEIN"/>
    <property type="match status" value="1"/>
</dbReference>
<dbReference type="Proteomes" id="UP001293254">
    <property type="component" value="Unassembled WGS sequence"/>
</dbReference>
<protein>
    <recommendedName>
        <fullName evidence="3">Retrotransposon gag domain-containing protein</fullName>
    </recommendedName>
</protein>
<dbReference type="EMBL" id="JACGWO010000011">
    <property type="protein sequence ID" value="KAK4415035.1"/>
    <property type="molecule type" value="Genomic_DNA"/>
</dbReference>
<evidence type="ECO:0008006" key="3">
    <source>
        <dbReference type="Google" id="ProtNLM"/>
    </source>
</evidence>
<dbReference type="PANTHER" id="PTHR37610">
    <property type="entry name" value="CCHC-TYPE DOMAIN-CONTAINING PROTEIN"/>
    <property type="match status" value="1"/>
</dbReference>
<evidence type="ECO:0000313" key="1">
    <source>
        <dbReference type="EMBL" id="KAK4415035.1"/>
    </source>
</evidence>
<proteinExistence type="predicted"/>
<name>A0AAE1XNC1_9LAMI</name>
<reference evidence="1" key="1">
    <citation type="submission" date="2020-06" db="EMBL/GenBank/DDBJ databases">
        <authorList>
            <person name="Li T."/>
            <person name="Hu X."/>
            <person name="Zhang T."/>
            <person name="Song X."/>
            <person name="Zhang H."/>
            <person name="Dai N."/>
            <person name="Sheng W."/>
            <person name="Hou X."/>
            <person name="Wei L."/>
        </authorList>
    </citation>
    <scope>NUCLEOTIDE SEQUENCE</scope>
    <source>
        <strain evidence="1">3651</strain>
        <tissue evidence="1">Leaf</tissue>
    </source>
</reference>
<accession>A0AAE1XNC1</accession>
<dbReference type="AlphaFoldDB" id="A0AAE1XNC1"/>
<gene>
    <name evidence="1" type="ORF">Salat_2610600</name>
</gene>
<comment type="caution">
    <text evidence="1">The sequence shown here is derived from an EMBL/GenBank/DDBJ whole genome shotgun (WGS) entry which is preliminary data.</text>
</comment>
<sequence length="113" mass="13101">MGFIDGTSMKLNKEDDQYDKWVRAGSMVQSWILNVISKEMVRAFMYTKMARELLVRLEERFKESNGRLVYQIQREIASISEGSQYVVVYFTKLKMLWEELASVTPIQGCTCGA</sequence>
<reference evidence="1" key="2">
    <citation type="journal article" date="2024" name="Plant">
        <title>Genomic evolution and insights into agronomic trait innovations of Sesamum species.</title>
        <authorList>
            <person name="Miao H."/>
            <person name="Wang L."/>
            <person name="Qu L."/>
            <person name="Liu H."/>
            <person name="Sun Y."/>
            <person name="Le M."/>
            <person name="Wang Q."/>
            <person name="Wei S."/>
            <person name="Zheng Y."/>
            <person name="Lin W."/>
            <person name="Duan Y."/>
            <person name="Cao H."/>
            <person name="Xiong S."/>
            <person name="Wang X."/>
            <person name="Wei L."/>
            <person name="Li C."/>
            <person name="Ma Q."/>
            <person name="Ju M."/>
            <person name="Zhao R."/>
            <person name="Li G."/>
            <person name="Mu C."/>
            <person name="Tian Q."/>
            <person name="Mei H."/>
            <person name="Zhang T."/>
            <person name="Gao T."/>
            <person name="Zhang H."/>
        </authorList>
    </citation>
    <scope>NUCLEOTIDE SEQUENCE</scope>
    <source>
        <strain evidence="1">3651</strain>
    </source>
</reference>